<evidence type="ECO:0000313" key="2">
    <source>
        <dbReference type="Proteomes" id="UP000647491"/>
    </source>
</evidence>
<keyword evidence="2" id="KW-1185">Reference proteome</keyword>
<reference evidence="1 2" key="1">
    <citation type="submission" date="2020-08" db="EMBL/GenBank/DDBJ databases">
        <title>Genome public.</title>
        <authorList>
            <person name="Liu C."/>
            <person name="Sun Q."/>
        </authorList>
    </citation>
    <scope>NUCLEOTIDE SEQUENCE [LARGE SCALE GENOMIC DNA]</scope>
    <source>
        <strain evidence="1 2">BX10</strain>
    </source>
</reference>
<sequence>MKGRNDRFTISIYLLPLFLAVFLTACEVRDSYMNAEVISADETSITVRSIKAGDSHAPRGVLEAETLILDLTGYDSVSIPEGLAPGDGIRVLFNPDSFKKGEVPEIGIVFQIYRLDEDGEVVISHEEISASESSKAPEPGRPVKWFDCLHGDEMVWDDVREYDLEEFPETTFRWSAEQLEAVKGSEITPLYNGMPIWSVYFCDLTGDGKPELCSTLSIGSGIVNDQILVYDYAEGTGYDLSDRGNFDYVLTVQEDSLIAEKRAYQEDALIESGELVLSDGILQIKPQ</sequence>
<dbReference type="EMBL" id="JACRTJ010000002">
    <property type="protein sequence ID" value="MBC8597737.1"/>
    <property type="molecule type" value="Genomic_DNA"/>
</dbReference>
<dbReference type="PROSITE" id="PS51257">
    <property type="entry name" value="PROKAR_LIPOPROTEIN"/>
    <property type="match status" value="1"/>
</dbReference>
<evidence type="ECO:0000313" key="1">
    <source>
        <dbReference type="EMBL" id="MBC8597737.1"/>
    </source>
</evidence>
<gene>
    <name evidence="1" type="ORF">H8708_00560</name>
</gene>
<protein>
    <submittedName>
        <fullName evidence="1">Uncharacterized protein</fullName>
    </submittedName>
</protein>
<dbReference type="Proteomes" id="UP000647491">
    <property type="component" value="Unassembled WGS sequence"/>
</dbReference>
<comment type="caution">
    <text evidence="1">The sequence shown here is derived from an EMBL/GenBank/DDBJ whole genome shotgun (WGS) entry which is preliminary data.</text>
</comment>
<proteinExistence type="predicted"/>
<dbReference type="RefSeq" id="WP_158357089.1">
    <property type="nucleotide sequence ID" value="NZ_JACRTJ010000002.1"/>
</dbReference>
<organism evidence="1 2">
    <name type="scientific">Enterocloster hominis</name>
    <name type="common">ex Liu et al. 2021</name>
    <dbReference type="NCBI Taxonomy" id="2763663"/>
    <lineage>
        <taxon>Bacteria</taxon>
        <taxon>Bacillati</taxon>
        <taxon>Bacillota</taxon>
        <taxon>Clostridia</taxon>
        <taxon>Lachnospirales</taxon>
        <taxon>Lachnospiraceae</taxon>
        <taxon>Enterocloster</taxon>
    </lineage>
</organism>
<name>A0ABR7NNQ2_9FIRM</name>
<accession>A0ABR7NNQ2</accession>